<dbReference type="InterPro" id="IPR029063">
    <property type="entry name" value="SAM-dependent_MTases_sf"/>
</dbReference>
<sequence>MKDTSAGATVYSSFFLNYVYDHLVYTLYTPYAWQCSPAKLRTFFANHIQQATARSDRVSPEPRILDIGVGTGYFLEHAPITEETTVVLANLNAICLDAARSRLNKAHPGSGCQTVLADFLDEGKENVPAKLAGGDGFDSISMMLLLHCIPGPPARKANAVIGLRHLLRPDGVLFGATILGRGVQHNPIGKFLMAWHNFQGVFSNYYDDVQSFVGPLQEVFGEVRWEVCGTMLLFEAREPKA</sequence>
<evidence type="ECO:0000313" key="2">
    <source>
        <dbReference type="Proteomes" id="UP000800035"/>
    </source>
</evidence>
<dbReference type="CDD" id="cd02440">
    <property type="entry name" value="AdoMet_MTases"/>
    <property type="match status" value="1"/>
</dbReference>
<proteinExistence type="predicted"/>
<keyword evidence="2" id="KW-1185">Reference proteome</keyword>
<dbReference type="EMBL" id="ML977011">
    <property type="protein sequence ID" value="KAF1952402.1"/>
    <property type="molecule type" value="Genomic_DNA"/>
</dbReference>
<dbReference type="AlphaFoldDB" id="A0A6A5TL17"/>
<dbReference type="OrthoDB" id="10061782at2759"/>
<dbReference type="Gene3D" id="3.40.50.150">
    <property type="entry name" value="Vaccinia Virus protein VP39"/>
    <property type="match status" value="1"/>
</dbReference>
<reference evidence="1" key="1">
    <citation type="journal article" date="2020" name="Stud. Mycol.">
        <title>101 Dothideomycetes genomes: a test case for predicting lifestyles and emergence of pathogens.</title>
        <authorList>
            <person name="Haridas S."/>
            <person name="Albert R."/>
            <person name="Binder M."/>
            <person name="Bloem J."/>
            <person name="Labutti K."/>
            <person name="Salamov A."/>
            <person name="Andreopoulos B."/>
            <person name="Baker S."/>
            <person name="Barry K."/>
            <person name="Bills G."/>
            <person name="Bluhm B."/>
            <person name="Cannon C."/>
            <person name="Castanera R."/>
            <person name="Culley D."/>
            <person name="Daum C."/>
            <person name="Ezra D."/>
            <person name="Gonzalez J."/>
            <person name="Henrissat B."/>
            <person name="Kuo A."/>
            <person name="Liang C."/>
            <person name="Lipzen A."/>
            <person name="Lutzoni F."/>
            <person name="Magnuson J."/>
            <person name="Mondo S."/>
            <person name="Nolan M."/>
            <person name="Ohm R."/>
            <person name="Pangilinan J."/>
            <person name="Park H.-J."/>
            <person name="Ramirez L."/>
            <person name="Alfaro M."/>
            <person name="Sun H."/>
            <person name="Tritt A."/>
            <person name="Yoshinaga Y."/>
            <person name="Zwiers L.-H."/>
            <person name="Turgeon B."/>
            <person name="Goodwin S."/>
            <person name="Spatafora J."/>
            <person name="Crous P."/>
            <person name="Grigoriev I."/>
        </authorList>
    </citation>
    <scope>NUCLEOTIDE SEQUENCE</scope>
    <source>
        <strain evidence="1">CBS 675.92</strain>
    </source>
</reference>
<protein>
    <submittedName>
        <fullName evidence="1">Uncharacterized protein</fullName>
    </submittedName>
</protein>
<name>A0A6A5TL17_9PLEO</name>
<organism evidence="1 2">
    <name type="scientific">Byssothecium circinans</name>
    <dbReference type="NCBI Taxonomy" id="147558"/>
    <lineage>
        <taxon>Eukaryota</taxon>
        <taxon>Fungi</taxon>
        <taxon>Dikarya</taxon>
        <taxon>Ascomycota</taxon>
        <taxon>Pezizomycotina</taxon>
        <taxon>Dothideomycetes</taxon>
        <taxon>Pleosporomycetidae</taxon>
        <taxon>Pleosporales</taxon>
        <taxon>Massarineae</taxon>
        <taxon>Massarinaceae</taxon>
        <taxon>Byssothecium</taxon>
    </lineage>
</organism>
<gene>
    <name evidence="1" type="ORF">CC80DRAFT_422797</name>
</gene>
<evidence type="ECO:0000313" key="1">
    <source>
        <dbReference type="EMBL" id="KAF1952402.1"/>
    </source>
</evidence>
<dbReference type="Proteomes" id="UP000800035">
    <property type="component" value="Unassembled WGS sequence"/>
</dbReference>
<dbReference type="SUPFAM" id="SSF53335">
    <property type="entry name" value="S-adenosyl-L-methionine-dependent methyltransferases"/>
    <property type="match status" value="1"/>
</dbReference>
<accession>A0A6A5TL17</accession>